<proteinExistence type="inferred from homology"/>
<comment type="similarity">
    <text evidence="9">Belongs to the MntA antitoxin family.</text>
</comment>
<dbReference type="PANTHER" id="PTHR33571">
    <property type="entry name" value="SSL8005 PROTEIN"/>
    <property type="match status" value="1"/>
</dbReference>
<comment type="cofactor">
    <cofactor evidence="1">
        <name>Mg(2+)</name>
        <dbReference type="ChEBI" id="CHEBI:18420"/>
    </cofactor>
</comment>
<keyword evidence="7" id="KW-0067">ATP-binding</keyword>
<dbReference type="GO" id="GO:0046872">
    <property type="term" value="F:metal ion binding"/>
    <property type="evidence" value="ECO:0007669"/>
    <property type="project" value="UniProtKB-KW"/>
</dbReference>
<reference evidence="11" key="2">
    <citation type="submission" date="2021-04" db="EMBL/GenBank/DDBJ databases">
        <authorList>
            <person name="Gilroy R."/>
        </authorList>
    </citation>
    <scope>NUCLEOTIDE SEQUENCE</scope>
    <source>
        <strain evidence="11">ChiHecec2B26-12326</strain>
    </source>
</reference>
<dbReference type="CDD" id="cd05403">
    <property type="entry name" value="NT_KNTase_like"/>
    <property type="match status" value="1"/>
</dbReference>
<comment type="caution">
    <text evidence="11">The sequence shown here is derived from an EMBL/GenBank/DDBJ whole genome shotgun (WGS) entry which is preliminary data.</text>
</comment>
<dbReference type="PANTHER" id="PTHR33571:SF14">
    <property type="entry name" value="PROTEIN ADENYLYLTRANSFERASE MJ0435-RELATED"/>
    <property type="match status" value="1"/>
</dbReference>
<reference evidence="11" key="1">
    <citation type="journal article" date="2021" name="PeerJ">
        <title>Extensive microbial diversity within the chicken gut microbiome revealed by metagenomics and culture.</title>
        <authorList>
            <person name="Gilroy R."/>
            <person name="Ravi A."/>
            <person name="Getino M."/>
            <person name="Pursley I."/>
            <person name="Horton D.L."/>
            <person name="Alikhan N.F."/>
            <person name="Baker D."/>
            <person name="Gharbi K."/>
            <person name="Hall N."/>
            <person name="Watson M."/>
            <person name="Adriaenssens E.M."/>
            <person name="Foster-Nyarko E."/>
            <person name="Jarju S."/>
            <person name="Secka A."/>
            <person name="Antonio M."/>
            <person name="Oren A."/>
            <person name="Chaudhuri R.R."/>
            <person name="La Ragione R."/>
            <person name="Hildebrand F."/>
            <person name="Pallen M.J."/>
        </authorList>
    </citation>
    <scope>NUCLEOTIDE SEQUENCE</scope>
    <source>
        <strain evidence="11">ChiHecec2B26-12326</strain>
    </source>
</reference>
<evidence type="ECO:0000256" key="9">
    <source>
        <dbReference type="ARBA" id="ARBA00038276"/>
    </source>
</evidence>
<evidence type="ECO:0000256" key="3">
    <source>
        <dbReference type="ARBA" id="ARBA00022679"/>
    </source>
</evidence>
<organism evidence="11 12">
    <name type="scientific">Candidatus Parabacteroides intestinigallinarum</name>
    <dbReference type="NCBI Taxonomy" id="2838722"/>
    <lineage>
        <taxon>Bacteria</taxon>
        <taxon>Pseudomonadati</taxon>
        <taxon>Bacteroidota</taxon>
        <taxon>Bacteroidia</taxon>
        <taxon>Bacteroidales</taxon>
        <taxon>Tannerellaceae</taxon>
        <taxon>Parabacteroides</taxon>
    </lineage>
</organism>
<evidence type="ECO:0000313" key="11">
    <source>
        <dbReference type="EMBL" id="HIX85636.1"/>
    </source>
</evidence>
<name>A0A9D1XQ31_9BACT</name>
<dbReference type="InterPro" id="IPR052038">
    <property type="entry name" value="Type-VII_TA_antitoxin"/>
</dbReference>
<dbReference type="Gene3D" id="3.30.460.10">
    <property type="entry name" value="Beta Polymerase, domain 2"/>
    <property type="match status" value="1"/>
</dbReference>
<gene>
    <name evidence="11" type="ORF">H9848_03360</name>
</gene>
<dbReference type="InterPro" id="IPR043519">
    <property type="entry name" value="NT_sf"/>
</dbReference>
<evidence type="ECO:0000259" key="10">
    <source>
        <dbReference type="Pfam" id="PF01909"/>
    </source>
</evidence>
<evidence type="ECO:0000256" key="8">
    <source>
        <dbReference type="ARBA" id="ARBA00022842"/>
    </source>
</evidence>
<keyword evidence="4" id="KW-0548">Nucleotidyltransferase</keyword>
<dbReference type="EMBL" id="DXEN01000017">
    <property type="protein sequence ID" value="HIX85636.1"/>
    <property type="molecule type" value="Genomic_DNA"/>
</dbReference>
<accession>A0A9D1XQ31</accession>
<keyword evidence="3" id="KW-0808">Transferase</keyword>
<dbReference type="AlphaFoldDB" id="A0A9D1XQ31"/>
<evidence type="ECO:0000256" key="7">
    <source>
        <dbReference type="ARBA" id="ARBA00022840"/>
    </source>
</evidence>
<dbReference type="Pfam" id="PF01909">
    <property type="entry name" value="NTP_transf_2"/>
    <property type="match status" value="1"/>
</dbReference>
<evidence type="ECO:0000256" key="6">
    <source>
        <dbReference type="ARBA" id="ARBA00022741"/>
    </source>
</evidence>
<evidence type="ECO:0000256" key="1">
    <source>
        <dbReference type="ARBA" id="ARBA00001946"/>
    </source>
</evidence>
<sequence>MRTKEEYVALLRDYFLNKAKAYGVVRMALFGSVARGECTESSDIDVAYEGKADILLRCRIKQELEALFGCEVDVVRLRKRLEGTAFLRDISKDLLYV</sequence>
<feature type="domain" description="Polymerase nucleotidyl transferase" evidence="10">
    <location>
        <begin position="20"/>
        <end position="93"/>
    </location>
</feature>
<keyword evidence="5" id="KW-0479">Metal-binding</keyword>
<dbReference type="SUPFAM" id="SSF81301">
    <property type="entry name" value="Nucleotidyltransferase"/>
    <property type="match status" value="1"/>
</dbReference>
<dbReference type="Proteomes" id="UP000823847">
    <property type="component" value="Unassembled WGS sequence"/>
</dbReference>
<keyword evidence="6" id="KW-0547">Nucleotide-binding</keyword>
<dbReference type="InterPro" id="IPR002934">
    <property type="entry name" value="Polymerase_NTP_transf_dom"/>
</dbReference>
<dbReference type="GO" id="GO:0016779">
    <property type="term" value="F:nucleotidyltransferase activity"/>
    <property type="evidence" value="ECO:0007669"/>
    <property type="project" value="UniProtKB-KW"/>
</dbReference>
<keyword evidence="2" id="KW-1277">Toxin-antitoxin system</keyword>
<evidence type="ECO:0000313" key="12">
    <source>
        <dbReference type="Proteomes" id="UP000823847"/>
    </source>
</evidence>
<protein>
    <submittedName>
        <fullName evidence="11">Nucleotidyltransferase domain-containing protein</fullName>
    </submittedName>
</protein>
<keyword evidence="8" id="KW-0460">Magnesium</keyword>
<evidence type="ECO:0000256" key="2">
    <source>
        <dbReference type="ARBA" id="ARBA00022649"/>
    </source>
</evidence>
<evidence type="ECO:0000256" key="4">
    <source>
        <dbReference type="ARBA" id="ARBA00022695"/>
    </source>
</evidence>
<evidence type="ECO:0000256" key="5">
    <source>
        <dbReference type="ARBA" id="ARBA00022723"/>
    </source>
</evidence>
<dbReference type="GO" id="GO:0005524">
    <property type="term" value="F:ATP binding"/>
    <property type="evidence" value="ECO:0007669"/>
    <property type="project" value="UniProtKB-KW"/>
</dbReference>